<keyword evidence="10" id="KW-1185">Reference proteome</keyword>
<comment type="similarity">
    <text evidence="7">Belongs to the drug/metabolite transporter (DMT) superfamily. Small multidrug resistance (SMR) (TC 2.A.7.1) family.</text>
</comment>
<sequence>MLSAAILAEVAGTLALRAAVDEPLWTIGVVIAYLTAFTLLGLTLRTGMPIGVAYGIWGAAGVALVALLATGIFGEQLSPLSMAGIAVIILGVVLVESGAHPGRSADQAEARA</sequence>
<protein>
    <submittedName>
        <fullName evidence="9">QacE family quaternary ammonium compound efflux SMR transporter</fullName>
    </submittedName>
</protein>
<evidence type="ECO:0000256" key="7">
    <source>
        <dbReference type="RuleBase" id="RU003942"/>
    </source>
</evidence>
<evidence type="ECO:0000256" key="5">
    <source>
        <dbReference type="ARBA" id="ARBA00022989"/>
    </source>
</evidence>
<proteinExistence type="inferred from homology"/>
<dbReference type="EMBL" id="QYAC01000008">
    <property type="protein sequence ID" value="MBL3680567.1"/>
    <property type="molecule type" value="Genomic_DNA"/>
</dbReference>
<feature type="transmembrane region" description="Helical" evidence="8">
    <location>
        <begin position="79"/>
        <end position="95"/>
    </location>
</feature>
<evidence type="ECO:0000313" key="10">
    <source>
        <dbReference type="Proteomes" id="UP001645859"/>
    </source>
</evidence>
<dbReference type="Pfam" id="PF00893">
    <property type="entry name" value="Multi_Drug_Res"/>
    <property type="match status" value="1"/>
</dbReference>
<keyword evidence="2" id="KW-0813">Transport</keyword>
<evidence type="ECO:0000313" key="9">
    <source>
        <dbReference type="EMBL" id="MBL3680567.1"/>
    </source>
</evidence>
<comment type="caution">
    <text evidence="9">The sequence shown here is derived from an EMBL/GenBank/DDBJ whole genome shotgun (WGS) entry which is preliminary data.</text>
</comment>
<dbReference type="InterPro" id="IPR045324">
    <property type="entry name" value="Small_multidrug_res"/>
</dbReference>
<dbReference type="PANTHER" id="PTHR30561">
    <property type="entry name" value="SMR FAMILY PROTON-DEPENDENT DRUG EFFLUX TRANSPORTER SUGE"/>
    <property type="match status" value="1"/>
</dbReference>
<evidence type="ECO:0000256" key="8">
    <source>
        <dbReference type="SAM" id="Phobius"/>
    </source>
</evidence>
<evidence type="ECO:0000256" key="4">
    <source>
        <dbReference type="ARBA" id="ARBA00022692"/>
    </source>
</evidence>
<dbReference type="Proteomes" id="UP001645859">
    <property type="component" value="Unassembled WGS sequence"/>
</dbReference>
<dbReference type="InterPro" id="IPR037185">
    <property type="entry name" value="EmrE-like"/>
</dbReference>
<keyword evidence="5 8" id="KW-1133">Transmembrane helix</keyword>
<comment type="subcellular location">
    <subcellularLocation>
        <location evidence="1 7">Cell membrane</location>
        <topology evidence="1 7">Multi-pass membrane protein</topology>
    </subcellularLocation>
</comment>
<dbReference type="InterPro" id="IPR000390">
    <property type="entry name" value="Small_drug/metabolite_transptr"/>
</dbReference>
<dbReference type="SUPFAM" id="SSF103481">
    <property type="entry name" value="Multidrug resistance efflux transporter EmrE"/>
    <property type="match status" value="1"/>
</dbReference>
<name>A0ABS1SKN6_9MICO</name>
<gene>
    <name evidence="9" type="ORF">D3230_14895</name>
</gene>
<evidence type="ECO:0000256" key="1">
    <source>
        <dbReference type="ARBA" id="ARBA00004651"/>
    </source>
</evidence>
<feature type="transmembrane region" description="Helical" evidence="8">
    <location>
        <begin position="25"/>
        <end position="44"/>
    </location>
</feature>
<keyword evidence="6 8" id="KW-0472">Membrane</keyword>
<dbReference type="Gene3D" id="1.10.3730.20">
    <property type="match status" value="1"/>
</dbReference>
<evidence type="ECO:0000256" key="2">
    <source>
        <dbReference type="ARBA" id="ARBA00022448"/>
    </source>
</evidence>
<evidence type="ECO:0000256" key="3">
    <source>
        <dbReference type="ARBA" id="ARBA00022475"/>
    </source>
</evidence>
<reference evidence="9 10" key="1">
    <citation type="submission" date="2018-09" db="EMBL/GenBank/DDBJ databases">
        <title>Comparative genomics of Leucobacter spp.</title>
        <authorList>
            <person name="Reis A.C."/>
            <person name="Kolvenbach B.A."/>
            <person name="Corvini P.F.X."/>
            <person name="Nunes O.C."/>
        </authorList>
    </citation>
    <scope>NUCLEOTIDE SEQUENCE [LARGE SCALE GENOMIC DNA]</scope>
    <source>
        <strain evidence="9 10">TAN 31504</strain>
    </source>
</reference>
<dbReference type="PANTHER" id="PTHR30561:SF1">
    <property type="entry name" value="MULTIDRUG TRANSPORTER EMRE"/>
    <property type="match status" value="1"/>
</dbReference>
<organism evidence="9 10">
    <name type="scientific">Leucobacter chromiireducens subsp. solipictus</name>
    <dbReference type="NCBI Taxonomy" id="398235"/>
    <lineage>
        <taxon>Bacteria</taxon>
        <taxon>Bacillati</taxon>
        <taxon>Actinomycetota</taxon>
        <taxon>Actinomycetes</taxon>
        <taxon>Micrococcales</taxon>
        <taxon>Microbacteriaceae</taxon>
        <taxon>Leucobacter</taxon>
    </lineage>
</organism>
<feature type="transmembrane region" description="Helical" evidence="8">
    <location>
        <begin position="51"/>
        <end position="73"/>
    </location>
</feature>
<evidence type="ECO:0000256" key="6">
    <source>
        <dbReference type="ARBA" id="ARBA00023136"/>
    </source>
</evidence>
<keyword evidence="4 7" id="KW-0812">Transmembrane</keyword>
<keyword evidence="3" id="KW-1003">Cell membrane</keyword>
<accession>A0ABS1SKN6</accession>